<sequence length="377" mass="43788">MKYPFILFFISCSFLPTRAQENEDSKFKLNLGGALRYNYNYSSWKPNQKKRGGDFGFEVFRITTDAVYKDWELHVDQRFYSSAFGGAFLKYGWAQYNINKNSHFKIGLIPAYFGPQQFNSHSWFFQLPFYLGFEDDHDMGISYSYENEKLRFDFGFYKNAEDLTLSDNDPVSTSRYSYDISGRNKEVNQANFRFNYTVGEEAKHIMGTTLQYGGIWNLDTKEMGSHAALGIHYEMDYMRWNLKTQLISYHNRPKNLDGESNDVLEMAAYNFPYNTAARANIYSVGLAYTIPLNKKIIQSVQVYNDYSFMDKAVSTWEDTQMNILGMLISMKHVYIYVDYASGLNQPWLGPDSADALTTGMSDNGWESRFNINIGLYF</sequence>
<organism evidence="1 2">
    <name type="scientific">Costertonia aggregata</name>
    <dbReference type="NCBI Taxonomy" id="343403"/>
    <lineage>
        <taxon>Bacteria</taxon>
        <taxon>Pseudomonadati</taxon>
        <taxon>Bacteroidota</taxon>
        <taxon>Flavobacteriia</taxon>
        <taxon>Flavobacteriales</taxon>
        <taxon>Flavobacteriaceae</taxon>
        <taxon>Costertonia</taxon>
    </lineage>
</organism>
<accession>A0A7H9AK03</accession>
<evidence type="ECO:0008006" key="3">
    <source>
        <dbReference type="Google" id="ProtNLM"/>
    </source>
</evidence>
<dbReference type="SUPFAM" id="SSF56935">
    <property type="entry name" value="Porins"/>
    <property type="match status" value="1"/>
</dbReference>
<gene>
    <name evidence="1" type="ORF">HYG79_00320</name>
</gene>
<evidence type="ECO:0000313" key="1">
    <source>
        <dbReference type="EMBL" id="QLG43858.1"/>
    </source>
</evidence>
<evidence type="ECO:0000313" key="2">
    <source>
        <dbReference type="Proteomes" id="UP000509302"/>
    </source>
</evidence>
<dbReference type="RefSeq" id="WP_179240195.1">
    <property type="nucleotide sequence ID" value="NZ_CP058595.1"/>
</dbReference>
<dbReference type="Proteomes" id="UP000509302">
    <property type="component" value="Chromosome"/>
</dbReference>
<proteinExistence type="predicted"/>
<reference evidence="1 2" key="1">
    <citation type="journal article" date="2006" name="Int. J. Syst. Evol. Microbiol.">
        <title>Costertonia aggregata gen. nov., sp. nov., a mesophilic marine bacterium of the family Flavobacteriaceae, isolated from a mature biofilm.</title>
        <authorList>
            <person name="Kwon K.K."/>
            <person name="Lee Y.K."/>
            <person name="Lee H.K."/>
        </authorList>
    </citation>
    <scope>NUCLEOTIDE SEQUENCE [LARGE SCALE GENOMIC DNA]</scope>
    <source>
        <strain evidence="1 2">KCCM 42265</strain>
    </source>
</reference>
<dbReference type="AlphaFoldDB" id="A0A7H9AK03"/>
<name>A0A7H9AK03_9FLAO</name>
<keyword evidence="2" id="KW-1185">Reference proteome</keyword>
<dbReference type="EMBL" id="CP058595">
    <property type="protein sequence ID" value="QLG43858.1"/>
    <property type="molecule type" value="Genomic_DNA"/>
</dbReference>
<protein>
    <recommendedName>
        <fullName evidence="3">Porin</fullName>
    </recommendedName>
</protein>
<dbReference type="KEGG" id="cagg:HYG79_00320"/>